<dbReference type="SUPFAM" id="SSF48403">
    <property type="entry name" value="Ankyrin repeat"/>
    <property type="match status" value="1"/>
</dbReference>
<dbReference type="AlphaFoldDB" id="A0AAV8RQS0"/>
<gene>
    <name evidence="2" type="ORF">OPV22_001124</name>
</gene>
<proteinExistence type="predicted"/>
<evidence type="ECO:0000313" key="2">
    <source>
        <dbReference type="EMBL" id="KAJ8510690.1"/>
    </source>
</evidence>
<accession>A0AAV8RQS0</accession>
<dbReference type="Proteomes" id="UP001222027">
    <property type="component" value="Unassembled WGS sequence"/>
</dbReference>
<comment type="caution">
    <text evidence="2">The sequence shown here is derived from an EMBL/GenBank/DDBJ whole genome shotgun (WGS) entry which is preliminary data.</text>
</comment>
<name>A0AAV8RQS0_ENSVE</name>
<dbReference type="InterPro" id="IPR036770">
    <property type="entry name" value="Ankyrin_rpt-contain_sf"/>
</dbReference>
<evidence type="ECO:0000313" key="3">
    <source>
        <dbReference type="Proteomes" id="UP001222027"/>
    </source>
</evidence>
<dbReference type="Gene3D" id="1.25.40.20">
    <property type="entry name" value="Ankyrin repeat-containing domain"/>
    <property type="match status" value="1"/>
</dbReference>
<keyword evidence="3" id="KW-1185">Reference proteome</keyword>
<evidence type="ECO:0000256" key="1">
    <source>
        <dbReference type="SAM" id="MobiDB-lite"/>
    </source>
</evidence>
<organism evidence="2 3">
    <name type="scientific">Ensete ventricosum</name>
    <name type="common">Abyssinian banana</name>
    <name type="synonym">Musa ensete</name>
    <dbReference type="NCBI Taxonomy" id="4639"/>
    <lineage>
        <taxon>Eukaryota</taxon>
        <taxon>Viridiplantae</taxon>
        <taxon>Streptophyta</taxon>
        <taxon>Embryophyta</taxon>
        <taxon>Tracheophyta</taxon>
        <taxon>Spermatophyta</taxon>
        <taxon>Magnoliopsida</taxon>
        <taxon>Liliopsida</taxon>
        <taxon>Zingiberales</taxon>
        <taxon>Musaceae</taxon>
        <taxon>Ensete</taxon>
    </lineage>
</organism>
<protein>
    <submittedName>
        <fullName evidence="2">Uncharacterized protein</fullName>
    </submittedName>
</protein>
<feature type="region of interest" description="Disordered" evidence="1">
    <location>
        <begin position="174"/>
        <end position="193"/>
    </location>
</feature>
<dbReference type="EMBL" id="JAQQAF010000001">
    <property type="protein sequence ID" value="KAJ8510690.1"/>
    <property type="molecule type" value="Genomic_DNA"/>
</dbReference>
<reference evidence="2 3" key="1">
    <citation type="submission" date="2022-12" db="EMBL/GenBank/DDBJ databases">
        <title>Chromosome-scale assembly of the Ensete ventricosum genome.</title>
        <authorList>
            <person name="Dussert Y."/>
            <person name="Stocks J."/>
            <person name="Wendawek A."/>
            <person name="Woldeyes F."/>
            <person name="Nichols R.A."/>
            <person name="Borrell J.S."/>
        </authorList>
    </citation>
    <scope>NUCLEOTIDE SEQUENCE [LARGE SCALE GENOMIC DNA]</scope>
    <source>
        <strain evidence="3">cv. Maze</strain>
        <tissue evidence="2">Seeds</tissue>
    </source>
</reference>
<sequence>MACNFEGDTALHVAAAVLFTKRRRLLHVQNRNMETPLSKAALYGRRDMFFCLLNAGSNLNADAVTPLQLMVTIPELFRSQTPLAPLESFLYDLPSCGRGGPSRDLRERKPPRAIDLGLPQIPRSRLNPFAKRRRSVCEKLASIGKREDEEDYHHCQIPVTGLRQTFHSLIRRDRVDASKSSSTLRKLQSDGHP</sequence>